<comment type="catalytic activity">
    <reaction evidence="1 10">
        <text>Transfers a segment of a (1-&gt;4)-alpha-D-glucan chain to a primary hydroxy group in a similar glucan chain.</text>
        <dbReference type="EC" id="2.4.1.18"/>
    </reaction>
</comment>
<evidence type="ECO:0000256" key="2">
    <source>
        <dbReference type="ARBA" id="ARBA00002953"/>
    </source>
</evidence>
<organism evidence="13 14">
    <name type="scientific">Candidatus Avimonoglobus intestinipullorum</name>
    <dbReference type="NCBI Taxonomy" id="2840699"/>
    <lineage>
        <taxon>Bacteria</taxon>
        <taxon>Bacillati</taxon>
        <taxon>Bacillota</taxon>
        <taxon>Clostridia</taxon>
        <taxon>Eubacteriales</taxon>
        <taxon>Candidatus Avimonoglobus</taxon>
    </lineage>
</organism>
<dbReference type="Pfam" id="PF02806">
    <property type="entry name" value="Alpha-amylase_C"/>
    <property type="match status" value="1"/>
</dbReference>
<proteinExistence type="inferred from homology"/>
<evidence type="ECO:0000256" key="3">
    <source>
        <dbReference type="ARBA" id="ARBA00004964"/>
    </source>
</evidence>
<dbReference type="GO" id="GO:0004553">
    <property type="term" value="F:hydrolase activity, hydrolyzing O-glycosyl compounds"/>
    <property type="evidence" value="ECO:0007669"/>
    <property type="project" value="InterPro"/>
</dbReference>
<evidence type="ECO:0000259" key="12">
    <source>
        <dbReference type="SMART" id="SM00642"/>
    </source>
</evidence>
<evidence type="ECO:0000256" key="6">
    <source>
        <dbReference type="ARBA" id="ARBA00022676"/>
    </source>
</evidence>
<evidence type="ECO:0000256" key="1">
    <source>
        <dbReference type="ARBA" id="ARBA00000826"/>
    </source>
</evidence>
<dbReference type="InterPro" id="IPR014756">
    <property type="entry name" value="Ig_E-set"/>
</dbReference>
<dbReference type="Gene3D" id="3.20.20.80">
    <property type="entry name" value="Glycosidases"/>
    <property type="match status" value="1"/>
</dbReference>
<protein>
    <recommendedName>
        <fullName evidence="10">1,4-alpha-glucan branching enzyme GlgB</fullName>
        <ecNumber evidence="10">2.4.1.18</ecNumber>
    </recommendedName>
    <alternativeName>
        <fullName evidence="10">1,4-alpha-D-glucan:1,4-alpha-D-glucan 6-glucosyl-transferase</fullName>
    </alternativeName>
    <alternativeName>
        <fullName evidence="10">Alpha-(1-&gt;4)-glucan branching enzyme</fullName>
    </alternativeName>
    <alternativeName>
        <fullName evidence="10">Glycogen branching enzyme</fullName>
        <shortName evidence="10">BE</shortName>
    </alternativeName>
</protein>
<dbReference type="InterPro" id="IPR006048">
    <property type="entry name" value="A-amylase/branching_C"/>
</dbReference>
<keyword evidence="5 10" id="KW-0321">Glycogen metabolism</keyword>
<reference evidence="13" key="1">
    <citation type="submission" date="2020-10" db="EMBL/GenBank/DDBJ databases">
        <authorList>
            <person name="Gilroy R."/>
        </authorList>
    </citation>
    <scope>NUCLEOTIDE SEQUENCE</scope>
    <source>
        <strain evidence="13">ChiSjej4B22-9803</strain>
    </source>
</reference>
<dbReference type="SUPFAM" id="SSF81296">
    <property type="entry name" value="E set domains"/>
    <property type="match status" value="1"/>
</dbReference>
<evidence type="ECO:0000313" key="14">
    <source>
        <dbReference type="Proteomes" id="UP000824111"/>
    </source>
</evidence>
<dbReference type="InterPro" id="IPR006407">
    <property type="entry name" value="GlgB"/>
</dbReference>
<dbReference type="PANTHER" id="PTHR43651:SF3">
    <property type="entry name" value="1,4-ALPHA-GLUCAN-BRANCHING ENZYME"/>
    <property type="match status" value="1"/>
</dbReference>
<dbReference type="PANTHER" id="PTHR43651">
    <property type="entry name" value="1,4-ALPHA-GLUCAN-BRANCHING ENZYME"/>
    <property type="match status" value="1"/>
</dbReference>
<dbReference type="AlphaFoldDB" id="A0A9D1S7E3"/>
<dbReference type="SMART" id="SM00642">
    <property type="entry name" value="Aamy"/>
    <property type="match status" value="1"/>
</dbReference>
<accession>A0A9D1S7E3</accession>
<evidence type="ECO:0000256" key="10">
    <source>
        <dbReference type="HAMAP-Rule" id="MF_00685"/>
    </source>
</evidence>
<dbReference type="EC" id="2.4.1.18" evidence="10"/>
<dbReference type="Proteomes" id="UP000824111">
    <property type="component" value="Unassembled WGS sequence"/>
</dbReference>
<comment type="similarity">
    <text evidence="4 10">Belongs to the glycosyl hydrolase 13 family. GlgB subfamily.</text>
</comment>
<dbReference type="InterPro" id="IPR037439">
    <property type="entry name" value="Branching_enzy"/>
</dbReference>
<dbReference type="Pfam" id="PF00128">
    <property type="entry name" value="Alpha-amylase"/>
    <property type="match status" value="1"/>
</dbReference>
<dbReference type="GO" id="GO:0003844">
    <property type="term" value="F:1,4-alpha-glucan branching enzyme activity"/>
    <property type="evidence" value="ECO:0007669"/>
    <property type="project" value="UniProtKB-UniRule"/>
</dbReference>
<dbReference type="GO" id="GO:0043169">
    <property type="term" value="F:cation binding"/>
    <property type="evidence" value="ECO:0007669"/>
    <property type="project" value="InterPro"/>
</dbReference>
<dbReference type="InterPro" id="IPR013780">
    <property type="entry name" value="Glyco_hydro_b"/>
</dbReference>
<evidence type="ECO:0000256" key="11">
    <source>
        <dbReference type="PIRSR" id="PIRSR000463-1"/>
    </source>
</evidence>
<feature type="active site" description="Proton donor" evidence="10 11">
    <location>
        <position position="364"/>
    </location>
</feature>
<keyword evidence="6 10" id="KW-0328">Glycosyltransferase</keyword>
<sequence length="638" mass="74168">MAAANSTEWSGISEFQLYLFNEGTNFQSYQMLGPHKIEQGWRFAVWAPNARGVFLAGDFNQWDTKRHPLAKIGTTGVWYGVFPEIEEGSAYKYAVYTPEGKVVLKADPFAYYSELRPHTASIVCELPKHKWKDRRWLEKRAKTPPYDKPMNIYEVHAGSWKAHADGSFYSYRELAEELVPYVADMGYTHIELMPLTEYPFDGSWGYQVTGFFAATSRYGTPADLMYFVDVCHAAGIGVIMDWVPAHFPKDAHGLYRFDGTPAYEYADARMGEHKDWGTMVFDYAKGEVVSFLMSSAYFWLEQYHVDGLRVDAVSSMLYRDYSRRDGEWLPNIYGGNQNLEAIAFLRKLNTVLFSKFPNILMIAEESTSWGMVTGRVEDGGLGFNYKWNMGWMNDTLRYMSMDPLFRGPNHNLLTFLMFYAYSENYILPLSHDEVVHGKRSLVDKMFGTYEQKFATYRALLAYYMSLPGKKLLFMGGEIAQFIEWRYDEGLEWGLLEFDAHRKFWGFVRELNHFYLDSRPFWEIEDSWDGYQWINGGDTDRSVLSYIRKGKRKSDQILVVANFTPEKWEKYVIGVPSAGEYEIVFNTAWSRFGGNKRALKKAYKAQKKDFLEFRHVIELDLPGLSVLYLRKKKPEKQKK</sequence>
<name>A0A9D1S7E3_9FIRM</name>
<keyword evidence="9 10" id="KW-0119">Carbohydrate metabolism</keyword>
<keyword evidence="7 10" id="KW-0808">Transferase</keyword>
<dbReference type="Gene3D" id="2.60.40.10">
    <property type="entry name" value="Immunoglobulins"/>
    <property type="match status" value="1"/>
</dbReference>
<dbReference type="Pfam" id="PF02922">
    <property type="entry name" value="CBM_48"/>
    <property type="match status" value="1"/>
</dbReference>
<comment type="caution">
    <text evidence="13">The sequence shown here is derived from an EMBL/GenBank/DDBJ whole genome shotgun (WGS) entry which is preliminary data.</text>
</comment>
<evidence type="ECO:0000256" key="5">
    <source>
        <dbReference type="ARBA" id="ARBA00022600"/>
    </source>
</evidence>
<reference evidence="13" key="2">
    <citation type="journal article" date="2021" name="PeerJ">
        <title>Extensive microbial diversity within the chicken gut microbiome revealed by metagenomics and culture.</title>
        <authorList>
            <person name="Gilroy R."/>
            <person name="Ravi A."/>
            <person name="Getino M."/>
            <person name="Pursley I."/>
            <person name="Horton D.L."/>
            <person name="Alikhan N.F."/>
            <person name="Baker D."/>
            <person name="Gharbi K."/>
            <person name="Hall N."/>
            <person name="Watson M."/>
            <person name="Adriaenssens E.M."/>
            <person name="Foster-Nyarko E."/>
            <person name="Jarju S."/>
            <person name="Secka A."/>
            <person name="Antonio M."/>
            <person name="Oren A."/>
            <person name="Chaudhuri R.R."/>
            <person name="La Ragione R."/>
            <person name="Hildebrand F."/>
            <person name="Pallen M.J."/>
        </authorList>
    </citation>
    <scope>NUCLEOTIDE SEQUENCE</scope>
    <source>
        <strain evidence="13">ChiSjej4B22-9803</strain>
    </source>
</reference>
<dbReference type="NCBIfam" id="NF003811">
    <property type="entry name" value="PRK05402.1"/>
    <property type="match status" value="1"/>
</dbReference>
<gene>
    <name evidence="10 13" type="primary">glgB</name>
    <name evidence="13" type="ORF">IAB04_07930</name>
</gene>
<dbReference type="FunFam" id="3.20.20.80:FF:000003">
    <property type="entry name" value="1,4-alpha-glucan branching enzyme GlgB"/>
    <property type="match status" value="1"/>
</dbReference>
<dbReference type="EMBL" id="DVND01000198">
    <property type="protein sequence ID" value="HIU49282.1"/>
    <property type="molecule type" value="Genomic_DNA"/>
</dbReference>
<comment type="pathway">
    <text evidence="3 10">Glycan biosynthesis; glycogen biosynthesis.</text>
</comment>
<evidence type="ECO:0000256" key="4">
    <source>
        <dbReference type="ARBA" id="ARBA00009000"/>
    </source>
</evidence>
<dbReference type="HAMAP" id="MF_00685">
    <property type="entry name" value="GlgB"/>
    <property type="match status" value="1"/>
</dbReference>
<dbReference type="PIRSF" id="PIRSF000463">
    <property type="entry name" value="GlgB"/>
    <property type="match status" value="1"/>
</dbReference>
<feature type="active site" description="Nucleophile" evidence="10 11">
    <location>
        <position position="311"/>
    </location>
</feature>
<evidence type="ECO:0000256" key="9">
    <source>
        <dbReference type="ARBA" id="ARBA00023277"/>
    </source>
</evidence>
<comment type="function">
    <text evidence="2 10">Catalyzes the formation of the alpha-1,6-glucosidic linkages in glycogen by scission of a 1,4-alpha-linked oligosaccharide from growing alpha-1,4-glucan chains and the subsequent attachment of the oligosaccharide to the alpha-1,6 position.</text>
</comment>
<feature type="domain" description="Glycosyl hydrolase family 13 catalytic" evidence="12">
    <location>
        <begin position="154"/>
        <end position="498"/>
    </location>
</feature>
<dbReference type="InterPro" id="IPR044143">
    <property type="entry name" value="GlgB_N_E_set_prok"/>
</dbReference>
<dbReference type="SUPFAM" id="SSF51011">
    <property type="entry name" value="Glycosyl hydrolase domain"/>
    <property type="match status" value="1"/>
</dbReference>
<dbReference type="CDD" id="cd02855">
    <property type="entry name" value="E_set_GBE_prok_N"/>
    <property type="match status" value="1"/>
</dbReference>
<dbReference type="GO" id="GO:0005978">
    <property type="term" value="P:glycogen biosynthetic process"/>
    <property type="evidence" value="ECO:0007669"/>
    <property type="project" value="UniProtKB-UniRule"/>
</dbReference>
<comment type="subunit">
    <text evidence="10">Monomer.</text>
</comment>
<dbReference type="Gene3D" id="2.60.40.1180">
    <property type="entry name" value="Golgi alpha-mannosidase II"/>
    <property type="match status" value="1"/>
</dbReference>
<keyword evidence="8 10" id="KW-0320">Glycogen biosynthesis</keyword>
<dbReference type="InterPro" id="IPR017853">
    <property type="entry name" value="GH"/>
</dbReference>
<dbReference type="GO" id="GO:0005829">
    <property type="term" value="C:cytosol"/>
    <property type="evidence" value="ECO:0007669"/>
    <property type="project" value="TreeGrafter"/>
</dbReference>
<dbReference type="NCBIfam" id="TIGR01515">
    <property type="entry name" value="branching_enzym"/>
    <property type="match status" value="1"/>
</dbReference>
<evidence type="ECO:0000313" key="13">
    <source>
        <dbReference type="EMBL" id="HIU49282.1"/>
    </source>
</evidence>
<dbReference type="SUPFAM" id="SSF51445">
    <property type="entry name" value="(Trans)glycosidases"/>
    <property type="match status" value="1"/>
</dbReference>
<dbReference type="CDD" id="cd11322">
    <property type="entry name" value="AmyAc_Glg_BE"/>
    <property type="match status" value="1"/>
</dbReference>
<dbReference type="InterPro" id="IPR013783">
    <property type="entry name" value="Ig-like_fold"/>
</dbReference>
<dbReference type="InterPro" id="IPR006047">
    <property type="entry name" value="GH13_cat_dom"/>
</dbReference>
<dbReference type="NCBIfam" id="NF008967">
    <property type="entry name" value="PRK12313.1"/>
    <property type="match status" value="1"/>
</dbReference>
<evidence type="ECO:0000256" key="8">
    <source>
        <dbReference type="ARBA" id="ARBA00023056"/>
    </source>
</evidence>
<dbReference type="InterPro" id="IPR004193">
    <property type="entry name" value="Glyco_hydro_13_N"/>
</dbReference>
<evidence type="ECO:0000256" key="7">
    <source>
        <dbReference type="ARBA" id="ARBA00022679"/>
    </source>
</evidence>